<dbReference type="AlphaFoldDB" id="A0A0W7Z237"/>
<evidence type="ECO:0000313" key="12">
    <source>
        <dbReference type="EMBL" id="KUF41151.1"/>
    </source>
</evidence>
<dbReference type="InterPro" id="IPR050298">
    <property type="entry name" value="Gram-neg_bact_OMP"/>
</dbReference>
<organism evidence="12 13">
    <name type="scientific">Comamonas kerstersii</name>
    <dbReference type="NCBI Taxonomy" id="225992"/>
    <lineage>
        <taxon>Bacteria</taxon>
        <taxon>Pseudomonadati</taxon>
        <taxon>Pseudomonadota</taxon>
        <taxon>Betaproteobacteria</taxon>
        <taxon>Burkholderiales</taxon>
        <taxon>Comamonadaceae</taxon>
        <taxon>Comamonas</taxon>
    </lineage>
</organism>
<keyword evidence="8" id="KW-0626">Porin</keyword>
<comment type="subcellular location">
    <subcellularLocation>
        <location evidence="1">Cell outer membrane</location>
        <topology evidence="1">Multi-pass membrane protein</topology>
    </subcellularLocation>
</comment>
<reference evidence="12 13" key="1">
    <citation type="submission" date="2015-12" db="EMBL/GenBank/DDBJ databases">
        <title>Complete genome sequence of a multi-drug resistant strain Acidovorax sp. 12322-1.</title>
        <authorList>
            <person name="Ming D."/>
            <person name="Wang M."/>
            <person name="Hu S."/>
            <person name="Zhou Y."/>
            <person name="Jiang T."/>
        </authorList>
    </citation>
    <scope>NUCLEOTIDE SEQUENCE [LARGE SCALE GENOMIC DNA]</scope>
    <source>
        <strain evidence="12 13">12322-1</strain>
    </source>
</reference>
<gene>
    <name evidence="12" type="ORF">AS359_10220</name>
</gene>
<dbReference type="Pfam" id="PF13609">
    <property type="entry name" value="Porin_4"/>
    <property type="match status" value="1"/>
</dbReference>
<evidence type="ECO:0000256" key="1">
    <source>
        <dbReference type="ARBA" id="ARBA00004571"/>
    </source>
</evidence>
<dbReference type="PANTHER" id="PTHR34501">
    <property type="entry name" value="PROTEIN YDDL-RELATED"/>
    <property type="match status" value="1"/>
</dbReference>
<evidence type="ECO:0000256" key="3">
    <source>
        <dbReference type="ARBA" id="ARBA00022448"/>
    </source>
</evidence>
<proteinExistence type="predicted"/>
<keyword evidence="5" id="KW-0812">Transmembrane</keyword>
<dbReference type="Gene3D" id="2.40.160.10">
    <property type="entry name" value="Porin"/>
    <property type="match status" value="1"/>
</dbReference>
<dbReference type="CDD" id="cd00342">
    <property type="entry name" value="gram_neg_porins"/>
    <property type="match status" value="1"/>
</dbReference>
<dbReference type="PANTHER" id="PTHR34501:SF9">
    <property type="entry name" value="MAJOR OUTER MEMBRANE PROTEIN P.IA"/>
    <property type="match status" value="1"/>
</dbReference>
<evidence type="ECO:0000256" key="4">
    <source>
        <dbReference type="ARBA" id="ARBA00022452"/>
    </source>
</evidence>
<dbReference type="InterPro" id="IPR001702">
    <property type="entry name" value="Porin_Gram-ve"/>
</dbReference>
<keyword evidence="13" id="KW-1185">Reference proteome</keyword>
<comment type="caution">
    <text evidence="12">The sequence shown here is derived from an EMBL/GenBank/DDBJ whole genome shotgun (WGS) entry which is preliminary data.</text>
</comment>
<name>A0A0W7Z237_9BURK</name>
<dbReference type="EMBL" id="LPXH01000025">
    <property type="protein sequence ID" value="KUF41151.1"/>
    <property type="molecule type" value="Genomic_DNA"/>
</dbReference>
<feature type="domain" description="Porin" evidence="11">
    <location>
        <begin position="1"/>
        <end position="284"/>
    </location>
</feature>
<protein>
    <recommendedName>
        <fullName evidence="11">Porin domain-containing protein</fullName>
    </recommendedName>
</protein>
<keyword evidence="10" id="KW-0998">Cell outer membrane</keyword>
<evidence type="ECO:0000259" key="11">
    <source>
        <dbReference type="Pfam" id="PF13609"/>
    </source>
</evidence>
<dbReference type="Proteomes" id="UP000053300">
    <property type="component" value="Unassembled WGS sequence"/>
</dbReference>
<keyword evidence="7" id="KW-0406">Ion transport</keyword>
<dbReference type="GO" id="GO:0009279">
    <property type="term" value="C:cell outer membrane"/>
    <property type="evidence" value="ECO:0007669"/>
    <property type="project" value="UniProtKB-SubCell"/>
</dbReference>
<evidence type="ECO:0000256" key="2">
    <source>
        <dbReference type="ARBA" id="ARBA00011233"/>
    </source>
</evidence>
<dbReference type="GO" id="GO:0046930">
    <property type="term" value="C:pore complex"/>
    <property type="evidence" value="ECO:0007669"/>
    <property type="project" value="UniProtKB-KW"/>
</dbReference>
<sequence length="310" mass="34312">MAQESSVTIYGRVDTSLESVKVDGQRISRVHSNGSYIGFTGEEDLGQGLKVGFLMESSFHSDDGTTDPYAFFNNGTEIYLEGSAGTLRMGRYFNPSYYAIASPVSLHNEDAGVSLDLLYAGVENDSNRIGYKTPELAGLTLETSVSFHEKAEEKLGKKAYDLALNYEAGNWSFGAGYGKWAEANQWALRATWSDGPWKISGYHQRSKDWDANYDVYAVAPGDGKRNVSRIALTYAWDASDVHLNFGRANGPRSQSANQWTVGYNYHLSKRTKLYAHYTSLTNKNGASYGIDGMGENSKLRAMILGMRHLF</sequence>
<dbReference type="PRINTS" id="PR00182">
    <property type="entry name" value="ECOLNEIPORIN"/>
</dbReference>
<evidence type="ECO:0000256" key="10">
    <source>
        <dbReference type="ARBA" id="ARBA00023237"/>
    </source>
</evidence>
<dbReference type="GO" id="GO:0015288">
    <property type="term" value="F:porin activity"/>
    <property type="evidence" value="ECO:0007669"/>
    <property type="project" value="UniProtKB-KW"/>
</dbReference>
<dbReference type="SUPFAM" id="SSF56935">
    <property type="entry name" value="Porins"/>
    <property type="match status" value="1"/>
</dbReference>
<keyword evidence="4" id="KW-1134">Transmembrane beta strand</keyword>
<keyword evidence="6" id="KW-0732">Signal</keyword>
<dbReference type="GO" id="GO:0034220">
    <property type="term" value="P:monoatomic ion transmembrane transport"/>
    <property type="evidence" value="ECO:0007669"/>
    <property type="project" value="InterPro"/>
</dbReference>
<dbReference type="PRINTS" id="PR00184">
    <property type="entry name" value="NEISSPPORIN"/>
</dbReference>
<comment type="subunit">
    <text evidence="2">Homotrimer.</text>
</comment>
<evidence type="ECO:0000313" key="13">
    <source>
        <dbReference type="Proteomes" id="UP000053300"/>
    </source>
</evidence>
<dbReference type="InterPro" id="IPR033900">
    <property type="entry name" value="Gram_neg_porin_domain"/>
</dbReference>
<keyword evidence="9" id="KW-0472">Membrane</keyword>
<evidence type="ECO:0000256" key="9">
    <source>
        <dbReference type="ARBA" id="ARBA00023136"/>
    </source>
</evidence>
<keyword evidence="3" id="KW-0813">Transport</keyword>
<evidence type="ECO:0000256" key="6">
    <source>
        <dbReference type="ARBA" id="ARBA00022729"/>
    </source>
</evidence>
<evidence type="ECO:0000256" key="5">
    <source>
        <dbReference type="ARBA" id="ARBA00022692"/>
    </source>
</evidence>
<accession>A0A0W7Z237</accession>
<evidence type="ECO:0000256" key="8">
    <source>
        <dbReference type="ARBA" id="ARBA00023114"/>
    </source>
</evidence>
<evidence type="ECO:0000256" key="7">
    <source>
        <dbReference type="ARBA" id="ARBA00023065"/>
    </source>
</evidence>
<dbReference type="InterPro" id="IPR002299">
    <property type="entry name" value="Porin_Neis"/>
</dbReference>
<dbReference type="InterPro" id="IPR023614">
    <property type="entry name" value="Porin_dom_sf"/>
</dbReference>